<gene>
    <name evidence="3" type="ORF">LMG32289_04501</name>
</gene>
<dbReference type="EMBL" id="CAJZAG010000009">
    <property type="protein sequence ID" value="CAG9180096.1"/>
    <property type="molecule type" value="Genomic_DNA"/>
</dbReference>
<feature type="compositionally biased region" description="Low complexity" evidence="1">
    <location>
        <begin position="165"/>
        <end position="176"/>
    </location>
</feature>
<evidence type="ECO:0000256" key="2">
    <source>
        <dbReference type="SAM" id="Phobius"/>
    </source>
</evidence>
<feature type="region of interest" description="Disordered" evidence="1">
    <location>
        <begin position="155"/>
        <end position="176"/>
    </location>
</feature>
<dbReference type="InterPro" id="IPR023393">
    <property type="entry name" value="START-like_dom_sf"/>
</dbReference>
<accession>A0ABN7Z5S4</accession>
<feature type="transmembrane region" description="Helical" evidence="2">
    <location>
        <begin position="197"/>
        <end position="214"/>
    </location>
</feature>
<keyword evidence="2" id="KW-0812">Transmembrane</keyword>
<name>A0ABN7Z5S4_9BURK</name>
<dbReference type="SUPFAM" id="SSF55961">
    <property type="entry name" value="Bet v1-like"/>
    <property type="match status" value="1"/>
</dbReference>
<dbReference type="PANTHER" id="PTHR38588">
    <property type="entry name" value="BLL0334 PROTEIN"/>
    <property type="match status" value="1"/>
</dbReference>
<dbReference type="Gene3D" id="3.30.530.20">
    <property type="match status" value="1"/>
</dbReference>
<keyword evidence="2" id="KW-0472">Membrane</keyword>
<proteinExistence type="predicted"/>
<sequence length="215" mass="22550">MELAGEQIIHAPRQKVWAALNDPAILSRCIPGCEEVNRVSDTETQARVQIKVGPVRARFGGKILMSDIEAPDRCRLTFEGAGGAAGFAKGSSMVELADSGADTRLRYSVQAAVGGKLGQIGGRLIDASARKMADEFFTAFDVALRGDAPAASASDTVRPAEIARPSPLSTPTASTSANSAAAGNALAPGFRGELQRAFWFVLGAVFTFAVMHWAV</sequence>
<reference evidence="3 4" key="1">
    <citation type="submission" date="2021-08" db="EMBL/GenBank/DDBJ databases">
        <authorList>
            <person name="Peeters C."/>
        </authorList>
    </citation>
    <scope>NUCLEOTIDE SEQUENCE [LARGE SCALE GENOMIC DNA]</scope>
    <source>
        <strain evidence="3 4">LMG 32289</strain>
    </source>
</reference>
<dbReference type="CDD" id="cd05018">
    <property type="entry name" value="CoxG"/>
    <property type="match status" value="1"/>
</dbReference>
<organism evidence="3 4">
    <name type="scientific">Cupriavidus pampae</name>
    <dbReference type="NCBI Taxonomy" id="659251"/>
    <lineage>
        <taxon>Bacteria</taxon>
        <taxon>Pseudomonadati</taxon>
        <taxon>Pseudomonadota</taxon>
        <taxon>Betaproteobacteria</taxon>
        <taxon>Burkholderiales</taxon>
        <taxon>Burkholderiaceae</taxon>
        <taxon>Cupriavidus</taxon>
    </lineage>
</organism>
<keyword evidence="4" id="KW-1185">Reference proteome</keyword>
<dbReference type="PANTHER" id="PTHR38588:SF1">
    <property type="entry name" value="BLL0334 PROTEIN"/>
    <property type="match status" value="1"/>
</dbReference>
<dbReference type="Pfam" id="PF06240">
    <property type="entry name" value="COXG"/>
    <property type="match status" value="1"/>
</dbReference>
<evidence type="ECO:0000313" key="4">
    <source>
        <dbReference type="Proteomes" id="UP000706525"/>
    </source>
</evidence>
<evidence type="ECO:0000313" key="3">
    <source>
        <dbReference type="EMBL" id="CAG9180096.1"/>
    </source>
</evidence>
<evidence type="ECO:0008006" key="5">
    <source>
        <dbReference type="Google" id="ProtNLM"/>
    </source>
</evidence>
<protein>
    <recommendedName>
        <fullName evidence="5">Carbon monoxide dehydrogenase</fullName>
    </recommendedName>
</protein>
<dbReference type="InterPro" id="IPR010419">
    <property type="entry name" value="CO_DH_gsu"/>
</dbReference>
<comment type="caution">
    <text evidence="3">The sequence shown here is derived from an EMBL/GenBank/DDBJ whole genome shotgun (WGS) entry which is preliminary data.</text>
</comment>
<evidence type="ECO:0000256" key="1">
    <source>
        <dbReference type="SAM" id="MobiDB-lite"/>
    </source>
</evidence>
<dbReference type="Proteomes" id="UP000706525">
    <property type="component" value="Unassembled WGS sequence"/>
</dbReference>
<keyword evidence="2" id="KW-1133">Transmembrane helix</keyword>
<dbReference type="RefSeq" id="WP_223992270.1">
    <property type="nucleotide sequence ID" value="NZ_CAJZAG010000009.1"/>
</dbReference>